<dbReference type="Gene3D" id="1.10.10.10">
    <property type="entry name" value="Winged helix-like DNA-binding domain superfamily/Winged helix DNA-binding domain"/>
    <property type="match status" value="1"/>
</dbReference>
<dbReference type="InterPro" id="IPR008920">
    <property type="entry name" value="TF_FadR/GntR_C"/>
</dbReference>
<proteinExistence type="predicted"/>
<evidence type="ECO:0000256" key="1">
    <source>
        <dbReference type="ARBA" id="ARBA00023015"/>
    </source>
</evidence>
<dbReference type="GO" id="GO:0003700">
    <property type="term" value="F:DNA-binding transcription factor activity"/>
    <property type="evidence" value="ECO:0007669"/>
    <property type="project" value="InterPro"/>
</dbReference>
<dbReference type="GO" id="GO:0003677">
    <property type="term" value="F:DNA binding"/>
    <property type="evidence" value="ECO:0007669"/>
    <property type="project" value="UniProtKB-KW"/>
</dbReference>
<feature type="domain" description="HTH gntR-type" evidence="4">
    <location>
        <begin position="5"/>
        <end position="72"/>
    </location>
</feature>
<dbReference type="SMART" id="SM00345">
    <property type="entry name" value="HTH_GNTR"/>
    <property type="match status" value="1"/>
</dbReference>
<dbReference type="SUPFAM" id="SSF48008">
    <property type="entry name" value="GntR ligand-binding domain-like"/>
    <property type="match status" value="1"/>
</dbReference>
<dbReference type="Proteomes" id="UP000184052">
    <property type="component" value="Unassembled WGS sequence"/>
</dbReference>
<dbReference type="InterPro" id="IPR036388">
    <property type="entry name" value="WH-like_DNA-bd_sf"/>
</dbReference>
<protein>
    <submittedName>
        <fullName evidence="5">DNA-binding transcriptional regulator, GntR family</fullName>
    </submittedName>
</protein>
<evidence type="ECO:0000313" key="5">
    <source>
        <dbReference type="EMBL" id="SHI51042.1"/>
    </source>
</evidence>
<organism evidence="5 6">
    <name type="scientific">Dethiosulfatibacter aminovorans DSM 17477</name>
    <dbReference type="NCBI Taxonomy" id="1121476"/>
    <lineage>
        <taxon>Bacteria</taxon>
        <taxon>Bacillati</taxon>
        <taxon>Bacillota</taxon>
        <taxon>Tissierellia</taxon>
        <taxon>Dethiosulfatibacter</taxon>
    </lineage>
</organism>
<evidence type="ECO:0000256" key="2">
    <source>
        <dbReference type="ARBA" id="ARBA00023125"/>
    </source>
</evidence>
<keyword evidence="6" id="KW-1185">Reference proteome</keyword>
<keyword evidence="1" id="KW-0805">Transcription regulation</keyword>
<dbReference type="RefSeq" id="WP_073046457.1">
    <property type="nucleotide sequence ID" value="NZ_FQZL01000005.1"/>
</dbReference>
<dbReference type="STRING" id="1121476.SAMN02745751_00439"/>
<dbReference type="Pfam" id="PF00392">
    <property type="entry name" value="GntR"/>
    <property type="match status" value="1"/>
</dbReference>
<gene>
    <name evidence="5" type="ORF">SAMN02745751_00439</name>
</gene>
<dbReference type="AlphaFoldDB" id="A0A1M6BQQ5"/>
<dbReference type="PROSITE" id="PS50949">
    <property type="entry name" value="HTH_GNTR"/>
    <property type="match status" value="1"/>
</dbReference>
<evidence type="ECO:0000256" key="3">
    <source>
        <dbReference type="ARBA" id="ARBA00023163"/>
    </source>
</evidence>
<dbReference type="Pfam" id="PF07729">
    <property type="entry name" value="FCD"/>
    <property type="match status" value="1"/>
</dbReference>
<dbReference type="PANTHER" id="PTHR43537:SF24">
    <property type="entry name" value="GLUCONATE OPERON TRANSCRIPTIONAL REPRESSOR"/>
    <property type="match status" value="1"/>
</dbReference>
<dbReference type="PRINTS" id="PR00035">
    <property type="entry name" value="HTHGNTR"/>
</dbReference>
<dbReference type="EMBL" id="FQZL01000005">
    <property type="protein sequence ID" value="SHI51042.1"/>
    <property type="molecule type" value="Genomic_DNA"/>
</dbReference>
<evidence type="ECO:0000259" key="4">
    <source>
        <dbReference type="PROSITE" id="PS50949"/>
    </source>
</evidence>
<dbReference type="PANTHER" id="PTHR43537">
    <property type="entry name" value="TRANSCRIPTIONAL REGULATOR, GNTR FAMILY"/>
    <property type="match status" value="1"/>
</dbReference>
<dbReference type="SUPFAM" id="SSF46785">
    <property type="entry name" value="Winged helix' DNA-binding domain"/>
    <property type="match status" value="1"/>
</dbReference>
<evidence type="ECO:0000313" key="6">
    <source>
        <dbReference type="Proteomes" id="UP000184052"/>
    </source>
</evidence>
<sequence length="215" mass="25080">MSAILTLKDHVYNYISDKINSGELKANEKINEKEVMDALNISRTPVREALIQLAAEGFIHNVPRKGFLVKLIDEKKIREVYSLLGVLDGYAASISCSKLTDRDYRSMEMLVYGMDKAISDGDYSDYHSLQVEFHDIYINKCENEELIRMIHQLKNFFIKEENSDGSQETTDIFLRTNREHEKILELFRQKNIPELENYLRTVHWHPIHAHFDTVG</sequence>
<keyword evidence="3" id="KW-0804">Transcription</keyword>
<dbReference type="Gene3D" id="1.20.120.530">
    <property type="entry name" value="GntR ligand-binding domain-like"/>
    <property type="match status" value="1"/>
</dbReference>
<dbReference type="InterPro" id="IPR011711">
    <property type="entry name" value="GntR_C"/>
</dbReference>
<dbReference type="InterPro" id="IPR036390">
    <property type="entry name" value="WH_DNA-bd_sf"/>
</dbReference>
<dbReference type="InterPro" id="IPR000524">
    <property type="entry name" value="Tscrpt_reg_HTH_GntR"/>
</dbReference>
<accession>A0A1M6BQQ5</accession>
<name>A0A1M6BQQ5_9FIRM</name>
<reference evidence="5 6" key="1">
    <citation type="submission" date="2016-11" db="EMBL/GenBank/DDBJ databases">
        <authorList>
            <person name="Jaros S."/>
            <person name="Januszkiewicz K."/>
            <person name="Wedrychowicz H."/>
        </authorList>
    </citation>
    <scope>NUCLEOTIDE SEQUENCE [LARGE SCALE GENOMIC DNA]</scope>
    <source>
        <strain evidence="5 6">DSM 17477</strain>
    </source>
</reference>
<keyword evidence="2 5" id="KW-0238">DNA-binding</keyword>
<dbReference type="CDD" id="cd07377">
    <property type="entry name" value="WHTH_GntR"/>
    <property type="match status" value="1"/>
</dbReference>